<organism evidence="1 2">
    <name type="scientific">Geodia barretti</name>
    <name type="common">Barrett's horny sponge</name>
    <dbReference type="NCBI Taxonomy" id="519541"/>
    <lineage>
        <taxon>Eukaryota</taxon>
        <taxon>Metazoa</taxon>
        <taxon>Porifera</taxon>
        <taxon>Demospongiae</taxon>
        <taxon>Heteroscleromorpha</taxon>
        <taxon>Tetractinellida</taxon>
        <taxon>Astrophorina</taxon>
        <taxon>Geodiidae</taxon>
        <taxon>Geodia</taxon>
    </lineage>
</organism>
<reference evidence="1" key="1">
    <citation type="submission" date="2023-03" db="EMBL/GenBank/DDBJ databases">
        <authorList>
            <person name="Steffen K."/>
            <person name="Cardenas P."/>
        </authorList>
    </citation>
    <scope>NUCLEOTIDE SEQUENCE</scope>
</reference>
<accession>A0AA35RE02</accession>
<dbReference type="Proteomes" id="UP001174909">
    <property type="component" value="Unassembled WGS sequence"/>
</dbReference>
<gene>
    <name evidence="1" type="ORF">GBAR_LOCUS5747</name>
</gene>
<dbReference type="AlphaFoldDB" id="A0AA35RE02"/>
<proteinExistence type="predicted"/>
<name>A0AA35RE02_GEOBA</name>
<evidence type="ECO:0000313" key="1">
    <source>
        <dbReference type="EMBL" id="CAI8008387.1"/>
    </source>
</evidence>
<comment type="caution">
    <text evidence="1">The sequence shown here is derived from an EMBL/GenBank/DDBJ whole genome shotgun (WGS) entry which is preliminary data.</text>
</comment>
<sequence length="96" mass="10422">MQTSDPERAGAAATRARLKADEAYRNSLGLARQQLILTMDLLEQELKDDEVDQFTPEEYADVQAEVVRVKGLFDSGLLADGSDAARCGDPSDAHLA</sequence>
<dbReference type="EMBL" id="CASHTH010000840">
    <property type="protein sequence ID" value="CAI8008387.1"/>
    <property type="molecule type" value="Genomic_DNA"/>
</dbReference>
<evidence type="ECO:0000313" key="2">
    <source>
        <dbReference type="Proteomes" id="UP001174909"/>
    </source>
</evidence>
<keyword evidence="2" id="KW-1185">Reference proteome</keyword>
<protein>
    <submittedName>
        <fullName evidence="1">Uncharacterized protein</fullName>
    </submittedName>
</protein>